<proteinExistence type="predicted"/>
<dbReference type="InterPro" id="IPR057744">
    <property type="entry name" value="OTAase-like"/>
</dbReference>
<dbReference type="SUPFAM" id="SSF51338">
    <property type="entry name" value="Composite domain of metallo-dependent hydrolases"/>
    <property type="match status" value="2"/>
</dbReference>
<dbReference type="Gene3D" id="2.30.40.10">
    <property type="entry name" value="Urease, subunit C, domain 1"/>
    <property type="match status" value="1"/>
</dbReference>
<dbReference type="InterPro" id="IPR011059">
    <property type="entry name" value="Metal-dep_hydrolase_composite"/>
</dbReference>
<dbReference type="InterPro" id="IPR032466">
    <property type="entry name" value="Metal_Hydrolase"/>
</dbReference>
<dbReference type="PANTHER" id="PTHR43135">
    <property type="entry name" value="ALPHA-D-RIBOSE 1-METHYLPHOSPHONATE 5-TRIPHOSPHATE DIPHOSPHATASE"/>
    <property type="match status" value="1"/>
</dbReference>
<dbReference type="Pfam" id="PF01979">
    <property type="entry name" value="Amidohydro_1"/>
    <property type="match status" value="1"/>
</dbReference>
<dbReference type="Proteomes" id="UP000712673">
    <property type="component" value="Unassembled WGS sequence"/>
</dbReference>
<dbReference type="Gene3D" id="3.20.20.140">
    <property type="entry name" value="Metal-dependent hydrolases"/>
    <property type="match status" value="1"/>
</dbReference>
<dbReference type="InterPro" id="IPR051781">
    <property type="entry name" value="Metallo-dep_Hydrolase"/>
</dbReference>
<accession>A0A937VZ65</accession>
<name>A0A937VZ65_UNCTE</name>
<reference evidence="2" key="1">
    <citation type="submission" date="2019-03" db="EMBL/GenBank/DDBJ databases">
        <title>Lake Tanganyika Metagenome-Assembled Genomes (MAGs).</title>
        <authorList>
            <person name="Tran P."/>
        </authorList>
    </citation>
    <scope>NUCLEOTIDE SEQUENCE</scope>
    <source>
        <strain evidence="2">K_DeepCast_65m_m2_066</strain>
    </source>
</reference>
<dbReference type="EMBL" id="VGLS01000200">
    <property type="protein sequence ID" value="MBM3223791.1"/>
    <property type="molecule type" value="Genomic_DNA"/>
</dbReference>
<protein>
    <submittedName>
        <fullName evidence="2">Amidohydrolase family protein</fullName>
    </submittedName>
</protein>
<comment type="caution">
    <text evidence="2">The sequence shown here is derived from an EMBL/GenBank/DDBJ whole genome shotgun (WGS) entry which is preliminary data.</text>
</comment>
<feature type="domain" description="Amidohydrolase-related" evidence="1">
    <location>
        <begin position="68"/>
        <end position="403"/>
    </location>
</feature>
<dbReference type="CDD" id="cd01299">
    <property type="entry name" value="Met_dep_hydrolase_A"/>
    <property type="match status" value="1"/>
</dbReference>
<organism evidence="2 3">
    <name type="scientific">Tectimicrobiota bacterium</name>
    <dbReference type="NCBI Taxonomy" id="2528274"/>
    <lineage>
        <taxon>Bacteria</taxon>
        <taxon>Pseudomonadati</taxon>
        <taxon>Nitrospinota/Tectimicrobiota group</taxon>
        <taxon>Candidatus Tectimicrobiota</taxon>
    </lineage>
</organism>
<dbReference type="AlphaFoldDB" id="A0A937VZ65"/>
<evidence type="ECO:0000313" key="2">
    <source>
        <dbReference type="EMBL" id="MBM3223791.1"/>
    </source>
</evidence>
<dbReference type="SUPFAM" id="SSF51556">
    <property type="entry name" value="Metallo-dependent hydrolases"/>
    <property type="match status" value="1"/>
</dbReference>
<dbReference type="GO" id="GO:0016810">
    <property type="term" value="F:hydrolase activity, acting on carbon-nitrogen (but not peptide) bonds"/>
    <property type="evidence" value="ECO:0007669"/>
    <property type="project" value="InterPro"/>
</dbReference>
<evidence type="ECO:0000259" key="1">
    <source>
        <dbReference type="Pfam" id="PF01979"/>
    </source>
</evidence>
<evidence type="ECO:0000313" key="3">
    <source>
        <dbReference type="Proteomes" id="UP000712673"/>
    </source>
</evidence>
<dbReference type="PANTHER" id="PTHR43135:SF3">
    <property type="entry name" value="ALPHA-D-RIBOSE 1-METHYLPHOSPHONATE 5-TRIPHOSPHATE DIPHOSPHATASE"/>
    <property type="match status" value="1"/>
</dbReference>
<dbReference type="InterPro" id="IPR006680">
    <property type="entry name" value="Amidohydro-rel"/>
</dbReference>
<sequence length="411" mass="43698">MVSGKGHATMASIALKAGRVYDGVADRALEHAYVMIEGATITALGPQAELEGSAGRFDQVLDLGADTTLLPGLINMHTHMSFSAGTSIMDDHQRESYEAKLIRSVENLHATLRTGVTTVRDCGTLNGIAFAIRAAVENGLMQGPRVIASGDGITTTGGHLWFCGIEADSEVEVRRAVRAQVKAGADFIKVFATGGGSTPGTNLLAAQYSEAEMCALTEEARRLDKRVAAHVHGTPGVLTSIAARVTTIEHCSFLQAHGMQYEPEQAQRIADAGIYVCPTIFQGRGKLLAQGPEQPWAEEFLRMRADRFMLVRRLFEQGVRLVSGSDAGVNFNEFTDYPGDLILTVEGTDLSPTYVLQSATSLAAEALGRPDLGVIAPGKAADLLAVQGNPLHDIHALNAPVLVVSRGCVVH</sequence>
<gene>
    <name evidence="2" type="ORF">FJZ47_08335</name>
</gene>